<reference evidence="2 3" key="1">
    <citation type="submission" date="2019-01" db="EMBL/GenBank/DDBJ databases">
        <title>Egibacter rhizosphaerae EGI 80759T.</title>
        <authorList>
            <person name="Chen D.-D."/>
            <person name="Tian Y."/>
            <person name="Jiao J.-Y."/>
            <person name="Zhang X.-T."/>
            <person name="Zhang Y.-G."/>
            <person name="Zhang Y."/>
            <person name="Xiao M."/>
            <person name="Shu W.-S."/>
            <person name="Li W.-J."/>
        </authorList>
    </citation>
    <scope>NUCLEOTIDE SEQUENCE [LARGE SCALE GENOMIC DNA]</scope>
    <source>
        <strain evidence="2 3">EGI 80759</strain>
    </source>
</reference>
<accession>A0A411YDQ3</accession>
<dbReference type="EMBL" id="CP036402">
    <property type="protein sequence ID" value="QBI19369.1"/>
    <property type="molecule type" value="Genomic_DNA"/>
</dbReference>
<keyword evidence="3" id="KW-1185">Reference proteome</keyword>
<dbReference type="KEGG" id="erz:ER308_07290"/>
<evidence type="ECO:0000256" key="1">
    <source>
        <dbReference type="SAM" id="MobiDB-lite"/>
    </source>
</evidence>
<gene>
    <name evidence="2" type="ORF">ER308_07290</name>
</gene>
<dbReference type="RefSeq" id="WP_131154366.1">
    <property type="nucleotide sequence ID" value="NZ_CP036402.1"/>
</dbReference>
<sequence>MSRLDALLAEAHAALPPDRYARLMDGVETTRQASEWGDRFAEMMVERALRDRGRDPVEVCDCDGSGWMPGDGGMVPCADCAPEQWRRWQAGHLGCDDAECAECANQSSGRATEEELLPQVSEPERAGDIAEVLPLQGGER</sequence>
<dbReference type="Proteomes" id="UP000291469">
    <property type="component" value="Chromosome"/>
</dbReference>
<evidence type="ECO:0000313" key="2">
    <source>
        <dbReference type="EMBL" id="QBI19369.1"/>
    </source>
</evidence>
<proteinExistence type="predicted"/>
<name>A0A411YDQ3_9ACTN</name>
<dbReference type="AlphaFoldDB" id="A0A411YDQ3"/>
<organism evidence="2 3">
    <name type="scientific">Egibacter rhizosphaerae</name>
    <dbReference type="NCBI Taxonomy" id="1670831"/>
    <lineage>
        <taxon>Bacteria</taxon>
        <taxon>Bacillati</taxon>
        <taxon>Actinomycetota</taxon>
        <taxon>Nitriliruptoria</taxon>
        <taxon>Egibacterales</taxon>
        <taxon>Egibacteraceae</taxon>
        <taxon>Egibacter</taxon>
    </lineage>
</organism>
<protein>
    <submittedName>
        <fullName evidence="2">Uncharacterized protein</fullName>
    </submittedName>
</protein>
<evidence type="ECO:0000313" key="3">
    <source>
        <dbReference type="Proteomes" id="UP000291469"/>
    </source>
</evidence>
<feature type="region of interest" description="Disordered" evidence="1">
    <location>
        <begin position="106"/>
        <end position="140"/>
    </location>
</feature>